<accession>G0RB55</accession>
<dbReference type="eggNOG" id="ENOG502S8DI">
    <property type="taxonomic scope" value="Eukaryota"/>
</dbReference>
<dbReference type="Proteomes" id="UP000008984">
    <property type="component" value="Unassembled WGS sequence"/>
</dbReference>
<dbReference type="AlphaFoldDB" id="G0RB55"/>
<dbReference type="OrthoDB" id="4887794at2759"/>
<evidence type="ECO:0000313" key="2">
    <source>
        <dbReference type="Proteomes" id="UP000008984"/>
    </source>
</evidence>
<reference evidence="1 2" key="1">
    <citation type="journal article" date="2008" name="Nat. Biotechnol.">
        <title>Genome sequencing and analysis of the biomass-degrading fungus Trichoderma reesei (syn. Hypocrea jecorina).</title>
        <authorList>
            <person name="Martinez D."/>
            <person name="Berka R.M."/>
            <person name="Henrissat B."/>
            <person name="Saloheimo M."/>
            <person name="Arvas M."/>
            <person name="Baker S.E."/>
            <person name="Chapman J."/>
            <person name="Chertkov O."/>
            <person name="Coutinho P.M."/>
            <person name="Cullen D."/>
            <person name="Danchin E.G."/>
            <person name="Grigoriev I.V."/>
            <person name="Harris P."/>
            <person name="Jackson M."/>
            <person name="Kubicek C.P."/>
            <person name="Han C.S."/>
            <person name="Ho I."/>
            <person name="Larrondo L.F."/>
            <person name="de Leon A.L."/>
            <person name="Magnuson J.K."/>
            <person name="Merino S."/>
            <person name="Misra M."/>
            <person name="Nelson B."/>
            <person name="Putnam N."/>
            <person name="Robbertse B."/>
            <person name="Salamov A.A."/>
            <person name="Schmoll M."/>
            <person name="Terry A."/>
            <person name="Thayer N."/>
            <person name="Westerholm-Parvinen A."/>
            <person name="Schoch C.L."/>
            <person name="Yao J."/>
            <person name="Barabote R."/>
            <person name="Nelson M.A."/>
            <person name="Detter C."/>
            <person name="Bruce D."/>
            <person name="Kuske C.R."/>
            <person name="Xie G."/>
            <person name="Richardson P."/>
            <person name="Rokhsar D.S."/>
            <person name="Lucas S.M."/>
            <person name="Rubin E.M."/>
            <person name="Dunn-Coleman N."/>
            <person name="Ward M."/>
            <person name="Brettin T.S."/>
        </authorList>
    </citation>
    <scope>NUCLEOTIDE SEQUENCE [LARGE SCALE GENOMIC DNA]</scope>
    <source>
        <strain evidence="1 2">QM6a</strain>
    </source>
</reference>
<dbReference type="EMBL" id="GL985058">
    <property type="protein sequence ID" value="EGR51297.1"/>
    <property type="molecule type" value="Genomic_DNA"/>
</dbReference>
<dbReference type="RefSeq" id="XP_006962813.1">
    <property type="nucleotide sequence ID" value="XM_006962751.1"/>
</dbReference>
<name>G0RB55_HYPJQ</name>
<sequence length="297" mass="33354">MSVDIISTLQILIKLGSEIKTRLDSLDHAAEDLQLLTTNLRLLLSVFQDPIGEDVIRNHLSEFVNILDILQSIAQLCMKCAKVLDIDLDGATTTSDKTGACGRKFVKRLRAFNKIPDLLTEVQRKAEQLQRIYTAVSTVLIHDIRAQQGMTNGKDVVKSTGSANTSASCGNLVELAISTEFPNIDQLVGNLLKECEHLRQRLQESILLPNTSTVEEYQAQNPEGTLYVSWARFVHETETSFVLSQIPTAVLHTGNIDVYLSLKGYYLISFLFKEEDKVYYLRAIFTYITLSSLLTFY</sequence>
<gene>
    <name evidence="1" type="ORF">TRIREDRAFT_104046</name>
</gene>
<dbReference type="KEGG" id="tre:TRIREDRAFT_104046"/>
<organism evidence="2">
    <name type="scientific">Hypocrea jecorina (strain QM6a)</name>
    <name type="common">Trichoderma reesei</name>
    <dbReference type="NCBI Taxonomy" id="431241"/>
    <lineage>
        <taxon>Eukaryota</taxon>
        <taxon>Fungi</taxon>
        <taxon>Dikarya</taxon>
        <taxon>Ascomycota</taxon>
        <taxon>Pezizomycotina</taxon>
        <taxon>Sordariomycetes</taxon>
        <taxon>Hypocreomycetidae</taxon>
        <taxon>Hypocreales</taxon>
        <taxon>Hypocreaceae</taxon>
        <taxon>Trichoderma</taxon>
    </lineage>
</organism>
<dbReference type="VEuPathDB" id="FungiDB:TRIREDRAFT_104046"/>
<dbReference type="HOGENOM" id="CLU_937078_0_0_1"/>
<protein>
    <submittedName>
        <fullName evidence="1">Predicted protein</fullName>
    </submittedName>
</protein>
<proteinExistence type="predicted"/>
<evidence type="ECO:0000313" key="1">
    <source>
        <dbReference type="EMBL" id="EGR51297.1"/>
    </source>
</evidence>
<dbReference type="GeneID" id="18480724"/>
<keyword evidence="2" id="KW-1185">Reference proteome</keyword>